<sequence>RSWTSPTHCLRADTPWRRDASCGHPSTEGRLRRSKRRSWRSPAQKRPPTASSTWAGRWCAVLGSA</sequence>
<reference evidence="2" key="1">
    <citation type="submission" date="2023-10" db="EMBL/GenBank/DDBJ databases">
        <authorList>
            <person name="Chen Y."/>
            <person name="Shah S."/>
            <person name="Dougan E. K."/>
            <person name="Thang M."/>
            <person name="Chan C."/>
        </authorList>
    </citation>
    <scope>NUCLEOTIDE SEQUENCE [LARGE SCALE GENOMIC DNA]</scope>
</reference>
<gene>
    <name evidence="2" type="ORF">PCOR1329_LOCUS29840</name>
</gene>
<proteinExistence type="predicted"/>
<dbReference type="Proteomes" id="UP001189429">
    <property type="component" value="Unassembled WGS sequence"/>
</dbReference>
<feature type="compositionally biased region" description="Basic and acidic residues" evidence="1">
    <location>
        <begin position="20"/>
        <end position="31"/>
    </location>
</feature>
<name>A0ABN9SIL3_9DINO</name>
<accession>A0ABN9SIL3</accession>
<feature type="non-terminal residue" evidence="2">
    <location>
        <position position="1"/>
    </location>
</feature>
<evidence type="ECO:0000313" key="2">
    <source>
        <dbReference type="EMBL" id="CAK0831543.1"/>
    </source>
</evidence>
<feature type="non-terminal residue" evidence="2">
    <location>
        <position position="65"/>
    </location>
</feature>
<dbReference type="EMBL" id="CAUYUJ010011317">
    <property type="protein sequence ID" value="CAK0831543.1"/>
    <property type="molecule type" value="Genomic_DNA"/>
</dbReference>
<comment type="caution">
    <text evidence="2">The sequence shown here is derived from an EMBL/GenBank/DDBJ whole genome shotgun (WGS) entry which is preliminary data.</text>
</comment>
<feature type="region of interest" description="Disordered" evidence="1">
    <location>
        <begin position="20"/>
        <end position="52"/>
    </location>
</feature>
<evidence type="ECO:0000313" key="3">
    <source>
        <dbReference type="Proteomes" id="UP001189429"/>
    </source>
</evidence>
<evidence type="ECO:0000256" key="1">
    <source>
        <dbReference type="SAM" id="MobiDB-lite"/>
    </source>
</evidence>
<keyword evidence="3" id="KW-1185">Reference proteome</keyword>
<protein>
    <submittedName>
        <fullName evidence="2">Uncharacterized protein</fullName>
    </submittedName>
</protein>
<organism evidence="2 3">
    <name type="scientific">Prorocentrum cordatum</name>
    <dbReference type="NCBI Taxonomy" id="2364126"/>
    <lineage>
        <taxon>Eukaryota</taxon>
        <taxon>Sar</taxon>
        <taxon>Alveolata</taxon>
        <taxon>Dinophyceae</taxon>
        <taxon>Prorocentrales</taxon>
        <taxon>Prorocentraceae</taxon>
        <taxon>Prorocentrum</taxon>
    </lineage>
</organism>